<dbReference type="GO" id="GO:0016020">
    <property type="term" value="C:membrane"/>
    <property type="evidence" value="ECO:0007669"/>
    <property type="project" value="TreeGrafter"/>
</dbReference>
<dbReference type="AlphaFoldDB" id="A0A347ZTV0"/>
<dbReference type="OrthoDB" id="9805423at2"/>
<feature type="domain" description="AB hydrolase-1" evidence="1">
    <location>
        <begin position="40"/>
        <end position="251"/>
    </location>
</feature>
<dbReference type="Gene3D" id="3.40.50.1820">
    <property type="entry name" value="alpha/beta hydrolase"/>
    <property type="match status" value="1"/>
</dbReference>
<protein>
    <submittedName>
        <fullName evidence="2">Pimeloyl-ACP methyl ester carboxylesterase</fullName>
    </submittedName>
</protein>
<dbReference type="SUPFAM" id="SSF53474">
    <property type="entry name" value="alpha/beta-Hydrolases"/>
    <property type="match status" value="1"/>
</dbReference>
<dbReference type="PANTHER" id="PTHR43798">
    <property type="entry name" value="MONOACYLGLYCEROL LIPASE"/>
    <property type="match status" value="1"/>
</dbReference>
<evidence type="ECO:0000313" key="2">
    <source>
        <dbReference type="EMBL" id="REG10687.1"/>
    </source>
</evidence>
<dbReference type="InterPro" id="IPR050266">
    <property type="entry name" value="AB_hydrolase_sf"/>
</dbReference>
<dbReference type="PANTHER" id="PTHR43798:SF33">
    <property type="entry name" value="HYDROLASE, PUTATIVE (AFU_ORTHOLOGUE AFUA_2G14860)-RELATED"/>
    <property type="match status" value="1"/>
</dbReference>
<keyword evidence="3" id="KW-1185">Reference proteome</keyword>
<dbReference type="EMBL" id="QUMS01000001">
    <property type="protein sequence ID" value="REG10687.1"/>
    <property type="molecule type" value="Genomic_DNA"/>
</dbReference>
<dbReference type="InterPro" id="IPR029058">
    <property type="entry name" value="AB_hydrolase_fold"/>
</dbReference>
<dbReference type="Proteomes" id="UP000256388">
    <property type="component" value="Unassembled WGS sequence"/>
</dbReference>
<evidence type="ECO:0000259" key="1">
    <source>
        <dbReference type="Pfam" id="PF12697"/>
    </source>
</evidence>
<organism evidence="2 3">
    <name type="scientific">Pelolinea submarina</name>
    <dbReference type="NCBI Taxonomy" id="913107"/>
    <lineage>
        <taxon>Bacteria</taxon>
        <taxon>Bacillati</taxon>
        <taxon>Chloroflexota</taxon>
        <taxon>Anaerolineae</taxon>
        <taxon>Anaerolineales</taxon>
        <taxon>Anaerolineaceae</taxon>
        <taxon>Pelolinea</taxon>
    </lineage>
</organism>
<evidence type="ECO:0000313" key="3">
    <source>
        <dbReference type="Proteomes" id="UP000256388"/>
    </source>
</evidence>
<name>A0A347ZTV0_9CHLR</name>
<comment type="caution">
    <text evidence="2">The sequence shown here is derived from an EMBL/GenBank/DDBJ whole genome shotgun (WGS) entry which is preliminary data.</text>
</comment>
<accession>A0A347ZTV0</accession>
<sequence>MATIQYGIFKNTIPYAKQGTGKKVMLFFIGGPGNGIPRGLGFSIMVSGLTPLLKEYTIFAVSRKSGLADGYTLRMMSDDYAELIKQEFNGHVDLVVGISYGGVIAQYFAADHADLCDNLVIAMATHKINENGLKIDQTYAELASQGKDREAGVAITRALYPAGIMRGIMSALMWAVAPSFLGKKSQTYSRDVIIEVKAEAIPTPVDLLSRIKTPVLMLNGENDLYFETGSAQEMASIIQNATSIVYPGKGHEISSEKRFGEDILEFVAQNT</sequence>
<proteinExistence type="predicted"/>
<dbReference type="Pfam" id="PF12697">
    <property type="entry name" value="Abhydrolase_6"/>
    <property type="match status" value="1"/>
</dbReference>
<reference evidence="2 3" key="1">
    <citation type="submission" date="2018-08" db="EMBL/GenBank/DDBJ databases">
        <title>Genomic Encyclopedia of Type Strains, Phase IV (KMG-IV): sequencing the most valuable type-strain genomes for metagenomic binning, comparative biology and taxonomic classification.</title>
        <authorList>
            <person name="Goeker M."/>
        </authorList>
    </citation>
    <scope>NUCLEOTIDE SEQUENCE [LARGE SCALE GENOMIC DNA]</scope>
    <source>
        <strain evidence="2 3">DSM 23923</strain>
    </source>
</reference>
<dbReference type="InterPro" id="IPR000073">
    <property type="entry name" value="AB_hydrolase_1"/>
</dbReference>
<gene>
    <name evidence="2" type="ORF">DFR64_0547</name>
</gene>
<dbReference type="RefSeq" id="WP_116223853.1">
    <property type="nucleotide sequence ID" value="NZ_AP018437.1"/>
</dbReference>